<feature type="domain" description="Swt1-like HEPN" evidence="1">
    <location>
        <begin position="303"/>
        <end position="415"/>
    </location>
</feature>
<dbReference type="Pfam" id="PF18731">
    <property type="entry name" value="HEPN_Swt1"/>
    <property type="match status" value="1"/>
</dbReference>
<sequence length="435" mass="47748">MPAATFHGASNGRAIGLFSSEISAIYEHKTVDDPFDTPFGRAMRQMEHQRRLWDGLGGVRAMLDEVERARNAASTVLGHHGGLSRYVEDLQLGRDRYKDILSTLGGVDGLRHALELASAQERQFDLVERGGLADAAAGATAMIASLSAANALKEARFAVLHQYARPETDSLASIGAAASHFQTLHDTTSFARLGFAIDAASGAFVADRLTDLDYRTILDPFFGDWTRIEKLPAAYGSDPGARREVLEEVDADEAFLHVSTEEVVALVEETSLDSEGVPITLMGEPVGIVLTQDPDDAAARIIRRVERALRARIVRVLAAKHGEGWLEALMPDRAEAWAQKRSDDRRHGLTTHGLIEYSDFADLATIIDKRWNDGFAGQFSKSSKVTSRIRALAPHRNYEFHSRAVTPEQLICILQAALELQAFLLEDEEPEYGSD</sequence>
<proteinExistence type="predicted"/>
<gene>
    <name evidence="2" type="ORF">HY29_11420</name>
</gene>
<organism evidence="2 3">
    <name type="scientific">Hyphomonas beringensis</name>
    <dbReference type="NCBI Taxonomy" id="1280946"/>
    <lineage>
        <taxon>Bacteria</taxon>
        <taxon>Pseudomonadati</taxon>
        <taxon>Pseudomonadota</taxon>
        <taxon>Alphaproteobacteria</taxon>
        <taxon>Hyphomonadales</taxon>
        <taxon>Hyphomonadaceae</taxon>
        <taxon>Hyphomonas</taxon>
    </lineage>
</organism>
<evidence type="ECO:0000313" key="3">
    <source>
        <dbReference type="Proteomes" id="UP000027037"/>
    </source>
</evidence>
<name>A0A062UB36_9PROT</name>
<dbReference type="AlphaFoldDB" id="A0A062UB36"/>
<dbReference type="eggNOG" id="ENOG5033WEC">
    <property type="taxonomic scope" value="Bacteria"/>
</dbReference>
<keyword evidence="3" id="KW-1185">Reference proteome</keyword>
<accession>A0A062UB36</accession>
<comment type="caution">
    <text evidence="2">The sequence shown here is derived from an EMBL/GenBank/DDBJ whole genome shotgun (WGS) entry which is preliminary data.</text>
</comment>
<dbReference type="InterPro" id="IPR041650">
    <property type="entry name" value="HEPN_Swt1"/>
</dbReference>
<dbReference type="Proteomes" id="UP000027037">
    <property type="component" value="Unassembled WGS sequence"/>
</dbReference>
<dbReference type="PATRIC" id="fig|1280946.3.peg.1077"/>
<dbReference type="STRING" id="1280946.HY29_11420"/>
<evidence type="ECO:0000313" key="2">
    <source>
        <dbReference type="EMBL" id="KCZ55517.1"/>
    </source>
</evidence>
<reference evidence="2 3" key="1">
    <citation type="journal article" date="2014" name="Antonie Van Leeuwenhoek">
        <title>Hyphomonas beringensis sp. nov. and Hyphomonas chukchiensis sp. nov., isolated from surface seawater of the Bering Sea and Chukchi Sea.</title>
        <authorList>
            <person name="Li C."/>
            <person name="Lai Q."/>
            <person name="Li G."/>
            <person name="Dong C."/>
            <person name="Wang J."/>
            <person name="Liao Y."/>
            <person name="Shao Z."/>
        </authorList>
    </citation>
    <scope>NUCLEOTIDE SEQUENCE [LARGE SCALE GENOMIC DNA]</scope>
    <source>
        <strain evidence="2 3">25B14_1</strain>
    </source>
</reference>
<dbReference type="EMBL" id="AWFF01000029">
    <property type="protein sequence ID" value="KCZ55517.1"/>
    <property type="molecule type" value="Genomic_DNA"/>
</dbReference>
<evidence type="ECO:0000259" key="1">
    <source>
        <dbReference type="Pfam" id="PF18731"/>
    </source>
</evidence>
<protein>
    <recommendedName>
        <fullName evidence="1">Swt1-like HEPN domain-containing protein</fullName>
    </recommendedName>
</protein>